<evidence type="ECO:0000256" key="1">
    <source>
        <dbReference type="ARBA" id="ARBA00004418"/>
    </source>
</evidence>
<dbReference type="RefSeq" id="WP_177158612.1">
    <property type="nucleotide sequence ID" value="NZ_JABCJE010000010.1"/>
</dbReference>
<dbReference type="AlphaFoldDB" id="A0A850Q7V5"/>
<comment type="caution">
    <text evidence="8">The sequence shown here is derived from an EMBL/GenBank/DDBJ whole genome shotgun (WGS) entry which is preliminary data.</text>
</comment>
<keyword evidence="4 7" id="KW-0732">Signal</keyword>
<dbReference type="SUPFAM" id="SSF53850">
    <property type="entry name" value="Periplasmic binding protein-like II"/>
    <property type="match status" value="1"/>
</dbReference>
<evidence type="ECO:0000256" key="3">
    <source>
        <dbReference type="ARBA" id="ARBA00022448"/>
    </source>
</evidence>
<evidence type="ECO:0000256" key="7">
    <source>
        <dbReference type="SAM" id="SignalP"/>
    </source>
</evidence>
<dbReference type="Pfam" id="PF01547">
    <property type="entry name" value="SBP_bac_1"/>
    <property type="match status" value="1"/>
</dbReference>
<evidence type="ECO:0000256" key="2">
    <source>
        <dbReference type="ARBA" id="ARBA00008520"/>
    </source>
</evidence>
<evidence type="ECO:0000256" key="6">
    <source>
        <dbReference type="ARBA" id="ARBA00049753"/>
    </source>
</evidence>
<evidence type="ECO:0000313" key="9">
    <source>
        <dbReference type="Proteomes" id="UP000592216"/>
    </source>
</evidence>
<comment type="subcellular location">
    <subcellularLocation>
        <location evidence="1">Periplasm</location>
    </subcellularLocation>
</comment>
<dbReference type="Proteomes" id="UP000592216">
    <property type="component" value="Unassembled WGS sequence"/>
</dbReference>
<accession>A0A850Q7V5</accession>
<dbReference type="PANTHER" id="PTHR43649">
    <property type="entry name" value="ARABINOSE-BINDING PROTEIN-RELATED"/>
    <property type="match status" value="1"/>
</dbReference>
<protein>
    <recommendedName>
        <fullName evidence="6">Probable sugar-binding periplasmic protein</fullName>
    </recommendedName>
</protein>
<keyword evidence="3" id="KW-0813">Transport</keyword>
<dbReference type="EMBL" id="JABCJE010000010">
    <property type="protein sequence ID" value="NVO25023.1"/>
    <property type="molecule type" value="Genomic_DNA"/>
</dbReference>
<feature type="signal peptide" evidence="7">
    <location>
        <begin position="1"/>
        <end position="24"/>
    </location>
</feature>
<reference evidence="8 9" key="1">
    <citation type="submission" date="2020-04" db="EMBL/GenBank/DDBJ databases">
        <title>Donghicola sp., a member of the Rhodobacteraceae family isolated from mangrove forest in Thailand.</title>
        <authorList>
            <person name="Charoenyingcharoen P."/>
            <person name="Yukphan P."/>
        </authorList>
    </citation>
    <scope>NUCLEOTIDE SEQUENCE [LARGE SCALE GENOMIC DNA]</scope>
    <source>
        <strain evidence="8 9">B5-SW-15</strain>
    </source>
</reference>
<proteinExistence type="inferred from homology"/>
<sequence length="411" mass="43679">MKTSIMRGLLAGVATFVMPFAAGATDLEVTHWWTSGGEANAVQELAKAFESTTGHHWVDGAIAGSGNTARPVIISRIIGGDPMAATQLNHGKQAQELIEAGLMLDLTDIAEEGKWAEIVQPKSLLDACTVDGKVYCVPLNIHSIQWMWTSNAAFEKAGIDPVNNWEELKAAAPKLREAGILPLAMGEQGWQEAYLVHNLLSGTSEDLYYAVYRDKDEDALNSDGVKAVFNELAAAREMSAGGNVQDWNLATAKVINGEAAAQVMGDWAQGEFALAGKKAGQDYNCLIAMGGEPSIATGGDAFYFPLNKDPEITAAQKDLAKVLISPESQVAFNLKKGSLPVRGDVDLAAAGPCMQKGLETLAAGKVITGTDQLITPDAVGQIQDLMAEFFGSDMTPEDAHAAFVEIILNDE</sequence>
<gene>
    <name evidence="8" type="ORF">HJ536_16830</name>
</gene>
<dbReference type="InterPro" id="IPR050490">
    <property type="entry name" value="Bact_solute-bd_prot1"/>
</dbReference>
<comment type="similarity">
    <text evidence="2">Belongs to the bacterial solute-binding protein 1 family.</text>
</comment>
<organism evidence="8 9">
    <name type="scientific">Donghicola mangrovi</name>
    <dbReference type="NCBI Taxonomy" id="2729614"/>
    <lineage>
        <taxon>Bacteria</taxon>
        <taxon>Pseudomonadati</taxon>
        <taxon>Pseudomonadota</taxon>
        <taxon>Alphaproteobacteria</taxon>
        <taxon>Rhodobacterales</taxon>
        <taxon>Roseobacteraceae</taxon>
        <taxon>Donghicola</taxon>
    </lineage>
</organism>
<evidence type="ECO:0000256" key="5">
    <source>
        <dbReference type="ARBA" id="ARBA00049629"/>
    </source>
</evidence>
<dbReference type="Gene3D" id="3.40.190.10">
    <property type="entry name" value="Periplasmic binding protein-like II"/>
    <property type="match status" value="2"/>
</dbReference>
<name>A0A850Q7V5_9RHOB</name>
<dbReference type="PANTHER" id="PTHR43649:SF28">
    <property type="entry name" value="BINDING PROTEIN COMPONENT OF ABC SUGAR TRANSPORTER-RELATED"/>
    <property type="match status" value="1"/>
</dbReference>
<evidence type="ECO:0000313" key="8">
    <source>
        <dbReference type="EMBL" id="NVO25023.1"/>
    </source>
</evidence>
<evidence type="ECO:0000256" key="4">
    <source>
        <dbReference type="ARBA" id="ARBA00022729"/>
    </source>
</evidence>
<comment type="function">
    <text evidence="5">Part of a binding-protein-dependent transport system for a sugar.</text>
</comment>
<feature type="chain" id="PRO_5032287078" description="Probable sugar-binding periplasmic protein" evidence="7">
    <location>
        <begin position="25"/>
        <end position="411"/>
    </location>
</feature>
<dbReference type="InterPro" id="IPR006059">
    <property type="entry name" value="SBP"/>
</dbReference>
<dbReference type="GO" id="GO:0042597">
    <property type="term" value="C:periplasmic space"/>
    <property type="evidence" value="ECO:0007669"/>
    <property type="project" value="UniProtKB-SubCell"/>
</dbReference>